<dbReference type="Proteomes" id="UP000095286">
    <property type="component" value="Unplaced"/>
</dbReference>
<protein>
    <submittedName>
        <fullName evidence="2">Ubiquinol-cytochrome-c reductase complex assembly factor 3</fullName>
    </submittedName>
</protein>
<evidence type="ECO:0000313" key="1">
    <source>
        <dbReference type="Proteomes" id="UP000095286"/>
    </source>
</evidence>
<name>A0AC35UDM6_9BILA</name>
<proteinExistence type="predicted"/>
<accession>A0AC35UDM6</accession>
<dbReference type="WBParaSite" id="RSKR_0001018250.1">
    <property type="protein sequence ID" value="RSKR_0001018250.1"/>
    <property type="gene ID" value="RSKR_0001018250"/>
</dbReference>
<evidence type="ECO:0000313" key="2">
    <source>
        <dbReference type="WBParaSite" id="RSKR_0001018250.1"/>
    </source>
</evidence>
<reference evidence="2" key="1">
    <citation type="submission" date="2016-11" db="UniProtKB">
        <authorList>
            <consortium name="WormBaseParasite"/>
        </authorList>
    </citation>
    <scope>IDENTIFICATION</scope>
    <source>
        <strain evidence="2">KR3021</strain>
    </source>
</reference>
<organism evidence="1 2">
    <name type="scientific">Rhabditophanes sp. KR3021</name>
    <dbReference type="NCBI Taxonomy" id="114890"/>
    <lineage>
        <taxon>Eukaryota</taxon>
        <taxon>Metazoa</taxon>
        <taxon>Ecdysozoa</taxon>
        <taxon>Nematoda</taxon>
        <taxon>Chromadorea</taxon>
        <taxon>Rhabditida</taxon>
        <taxon>Tylenchina</taxon>
        <taxon>Panagrolaimomorpha</taxon>
        <taxon>Strongyloidoidea</taxon>
        <taxon>Alloionematidae</taxon>
        <taxon>Rhabditophanes</taxon>
    </lineage>
</organism>
<sequence length="97" mass="10729">MNLYISKVRAYLLVSKVSLETTSMLQHISSPKMGLIAKALVFGAGAYTGIYLSQNYEIPLLPSPSELEAKLTGLLKDSTPLKEFLPDLKKKDEARKD</sequence>